<dbReference type="PATRIC" id="fig|1705565.3.peg.5383"/>
<gene>
    <name evidence="2" type="ORF">AM231_16470</name>
</gene>
<accession>A0A0M1P7U4</accession>
<sequence length="577" mass="68141">MNYTKVITTIEKIYDNNFNDNLCVLIDGEWGIGKTYTIKKWSEDRKEKYDFKYVSVFGKLSIKEVEKDLILQLYEVFNSLQKITDSNMMKIGSNVAKKMAKKFTGIDFNLSDLIENISIENISNENSNKKIILCIDDIERKSKSIAIKDLLGLIERASNNFNVILIANSLKLNDDLKDFSDYKEKIIDYEFKINELDPDILDEIALNKIPYLTKAQLESLVQSYINEGSILINFNNNSVTKKETQLEKSNIRIYKKFVDLIKLVNEEAIDLLNKKDIFSLDENVVTLCKNVVYHYYFSSEKEFREASGANFDKLSLFKEIQKIFKYEDYSKDILRDYFLNDTEISRDIKVLYKAYKLNMPDFTALCDKISNNISNDNLLYFVGQKQIISLADVLHDLGMLREFKEKLLEIADRLYNPELQKQPPYFDSEDWCNIDYFGMEPCSRETLEIISSINKINVEKHRTLLKQKYDEALNQKDIRTLGERIKNIYIEKLSTFETLFEIAFEKLKVQFNVDTWEFIHLLIGRTNSDLIKDFFREREKRENDLILKKRYQQLNEVLAERMYFERETERCQESIDD</sequence>
<dbReference type="Proteomes" id="UP000036932">
    <property type="component" value="Unassembled WGS sequence"/>
</dbReference>
<dbReference type="Pfam" id="PF07693">
    <property type="entry name" value="KAP_NTPase"/>
    <property type="match status" value="1"/>
</dbReference>
<evidence type="ECO:0000259" key="1">
    <source>
        <dbReference type="Pfam" id="PF07693"/>
    </source>
</evidence>
<feature type="domain" description="KAP NTPase" evidence="1">
    <location>
        <begin position="11"/>
        <end position="232"/>
    </location>
</feature>
<evidence type="ECO:0000313" key="3">
    <source>
        <dbReference type="Proteomes" id="UP000036932"/>
    </source>
</evidence>
<dbReference type="SUPFAM" id="SSF52540">
    <property type="entry name" value="P-loop containing nucleoside triphosphate hydrolases"/>
    <property type="match status" value="1"/>
</dbReference>
<reference evidence="3" key="1">
    <citation type="submission" date="2015-08" db="EMBL/GenBank/DDBJ databases">
        <title>Genome sequencing project for genomic taxonomy and phylogenomics of Bacillus-like bacteria.</title>
        <authorList>
            <person name="Liu B."/>
            <person name="Wang J."/>
            <person name="Zhu Y."/>
            <person name="Liu G."/>
            <person name="Chen Q."/>
            <person name="Chen Z."/>
            <person name="Lan J."/>
            <person name="Che J."/>
            <person name="Ge C."/>
            <person name="Shi H."/>
            <person name="Pan Z."/>
            <person name="Liu X."/>
        </authorList>
    </citation>
    <scope>NUCLEOTIDE SEQUENCE [LARGE SCALE GENOMIC DNA]</scope>
    <source>
        <strain evidence="3">FJAT-22460</strain>
    </source>
</reference>
<name>A0A0M1P7U4_9BACL</name>
<dbReference type="OrthoDB" id="88903at2"/>
<dbReference type="InterPro" id="IPR011646">
    <property type="entry name" value="KAP_P-loop"/>
</dbReference>
<organism evidence="2 3">
    <name type="scientific">Paenibacillus solani</name>
    <dbReference type="NCBI Taxonomy" id="1705565"/>
    <lineage>
        <taxon>Bacteria</taxon>
        <taxon>Bacillati</taxon>
        <taxon>Bacillota</taxon>
        <taxon>Bacilli</taxon>
        <taxon>Bacillales</taxon>
        <taxon>Paenibacillaceae</taxon>
        <taxon>Paenibacillus</taxon>
    </lineage>
</organism>
<keyword evidence="3" id="KW-1185">Reference proteome</keyword>
<dbReference type="Gene3D" id="3.40.50.300">
    <property type="entry name" value="P-loop containing nucleotide triphosphate hydrolases"/>
    <property type="match status" value="1"/>
</dbReference>
<protein>
    <recommendedName>
        <fullName evidence="1">KAP NTPase domain-containing protein</fullName>
    </recommendedName>
</protein>
<dbReference type="RefSeq" id="WP_054403474.1">
    <property type="nucleotide sequence ID" value="NZ_LIUT01000001.1"/>
</dbReference>
<dbReference type="EMBL" id="LIUT01000001">
    <property type="protein sequence ID" value="KOR90563.1"/>
    <property type="molecule type" value="Genomic_DNA"/>
</dbReference>
<comment type="caution">
    <text evidence="2">The sequence shown here is derived from an EMBL/GenBank/DDBJ whole genome shotgun (WGS) entry which is preliminary data.</text>
</comment>
<proteinExistence type="predicted"/>
<dbReference type="InterPro" id="IPR027417">
    <property type="entry name" value="P-loop_NTPase"/>
</dbReference>
<dbReference type="AlphaFoldDB" id="A0A0M1P7U4"/>
<evidence type="ECO:0000313" key="2">
    <source>
        <dbReference type="EMBL" id="KOR90563.1"/>
    </source>
</evidence>